<comment type="pathway">
    <text evidence="1">Lipid metabolism.</text>
</comment>
<evidence type="ECO:0000256" key="1">
    <source>
        <dbReference type="ARBA" id="ARBA00005189"/>
    </source>
</evidence>
<protein>
    <recommendedName>
        <fullName evidence="7">Phospholipid/glycerol acyltransferase domain-containing protein</fullName>
    </recommendedName>
</protein>
<sequence>MSPWGVEPLCTPACAAHAAPRVPPGAAVRRCAGLARVLARALARGEGLAEPETLRTEARRVLAALDVRLNADPGSLTVPGTGTLVVANHISWLDVIALLAVEPVPFVAKREVGTWPVIGTLVRRAGTRFLDRDGLRELPRAVAELTRELRAGRSVLVFPQATTWCGADGGRFARATFQAAVDAGAPVRPVTVEYAQHGRTSTAPGFFGDEPFPASLRRVARARDLTVRVTAHPPVAGADRRTLATAARAAVTGTRTGAGAGAGTGVPARRPSVVRR</sequence>
<keyword evidence="5" id="KW-0012">Acyltransferase</keyword>
<proteinExistence type="predicted"/>
<evidence type="ECO:0000259" key="7">
    <source>
        <dbReference type="SMART" id="SM00563"/>
    </source>
</evidence>
<evidence type="ECO:0000256" key="6">
    <source>
        <dbReference type="SAM" id="MobiDB-lite"/>
    </source>
</evidence>
<evidence type="ECO:0000313" key="9">
    <source>
        <dbReference type="Proteomes" id="UP001500016"/>
    </source>
</evidence>
<evidence type="ECO:0000256" key="2">
    <source>
        <dbReference type="ARBA" id="ARBA00022516"/>
    </source>
</evidence>
<dbReference type="Proteomes" id="UP001500016">
    <property type="component" value="Unassembled WGS sequence"/>
</dbReference>
<keyword evidence="3" id="KW-0808">Transferase</keyword>
<accession>A0ABN2VV09</accession>
<evidence type="ECO:0000256" key="4">
    <source>
        <dbReference type="ARBA" id="ARBA00023098"/>
    </source>
</evidence>
<dbReference type="Pfam" id="PF01553">
    <property type="entry name" value="Acyltransferase"/>
    <property type="match status" value="1"/>
</dbReference>
<feature type="domain" description="Phospholipid/glycerol acyltransferase" evidence="7">
    <location>
        <begin position="83"/>
        <end position="195"/>
    </location>
</feature>
<dbReference type="EMBL" id="BAAAPE010000007">
    <property type="protein sequence ID" value="GAA2072968.1"/>
    <property type="molecule type" value="Genomic_DNA"/>
</dbReference>
<evidence type="ECO:0000256" key="3">
    <source>
        <dbReference type="ARBA" id="ARBA00022679"/>
    </source>
</evidence>
<dbReference type="RefSeq" id="WP_344527357.1">
    <property type="nucleotide sequence ID" value="NZ_BAAAPE010000007.1"/>
</dbReference>
<keyword evidence="4" id="KW-0443">Lipid metabolism</keyword>
<dbReference type="PANTHER" id="PTHR10434">
    <property type="entry name" value="1-ACYL-SN-GLYCEROL-3-PHOSPHATE ACYLTRANSFERASE"/>
    <property type="match status" value="1"/>
</dbReference>
<dbReference type="InterPro" id="IPR002123">
    <property type="entry name" value="Plipid/glycerol_acylTrfase"/>
</dbReference>
<evidence type="ECO:0000313" key="8">
    <source>
        <dbReference type="EMBL" id="GAA2072968.1"/>
    </source>
</evidence>
<comment type="caution">
    <text evidence="8">The sequence shown here is derived from an EMBL/GenBank/DDBJ whole genome shotgun (WGS) entry which is preliminary data.</text>
</comment>
<dbReference type="SUPFAM" id="SSF69593">
    <property type="entry name" value="Glycerol-3-phosphate (1)-acyltransferase"/>
    <property type="match status" value="1"/>
</dbReference>
<evidence type="ECO:0000256" key="5">
    <source>
        <dbReference type="ARBA" id="ARBA00023315"/>
    </source>
</evidence>
<name>A0ABN2VV09_9ACTN</name>
<reference evidence="8 9" key="1">
    <citation type="journal article" date="2019" name="Int. J. Syst. Evol. Microbiol.">
        <title>The Global Catalogue of Microorganisms (GCM) 10K type strain sequencing project: providing services to taxonomists for standard genome sequencing and annotation.</title>
        <authorList>
            <consortium name="The Broad Institute Genomics Platform"/>
            <consortium name="The Broad Institute Genome Sequencing Center for Infectious Disease"/>
            <person name="Wu L."/>
            <person name="Ma J."/>
        </authorList>
    </citation>
    <scope>NUCLEOTIDE SEQUENCE [LARGE SCALE GENOMIC DNA]</scope>
    <source>
        <strain evidence="8 9">JCM 15478</strain>
    </source>
</reference>
<dbReference type="SMART" id="SM00563">
    <property type="entry name" value="PlsC"/>
    <property type="match status" value="1"/>
</dbReference>
<feature type="region of interest" description="Disordered" evidence="6">
    <location>
        <begin position="254"/>
        <end position="276"/>
    </location>
</feature>
<keyword evidence="9" id="KW-1185">Reference proteome</keyword>
<organism evidence="8 9">
    <name type="scientific">Streptomyces albiaxialis</name>
    <dbReference type="NCBI Taxonomy" id="329523"/>
    <lineage>
        <taxon>Bacteria</taxon>
        <taxon>Bacillati</taxon>
        <taxon>Actinomycetota</taxon>
        <taxon>Actinomycetes</taxon>
        <taxon>Kitasatosporales</taxon>
        <taxon>Streptomycetaceae</taxon>
        <taxon>Streptomyces</taxon>
    </lineage>
</organism>
<keyword evidence="2" id="KW-0444">Lipid biosynthesis</keyword>
<dbReference type="CDD" id="cd07989">
    <property type="entry name" value="LPLAT_AGPAT-like"/>
    <property type="match status" value="1"/>
</dbReference>
<dbReference type="PANTHER" id="PTHR10434:SF64">
    <property type="entry name" value="1-ACYL-SN-GLYCEROL-3-PHOSPHATE ACYLTRANSFERASE-RELATED"/>
    <property type="match status" value="1"/>
</dbReference>
<gene>
    <name evidence="8" type="ORF">GCM10009801_25930</name>
</gene>